<dbReference type="InterPro" id="IPR002931">
    <property type="entry name" value="Transglutaminase-like"/>
</dbReference>
<dbReference type="InterPro" id="IPR038765">
    <property type="entry name" value="Papain-like_cys_pep_sf"/>
</dbReference>
<keyword evidence="1" id="KW-1133">Transmembrane helix</keyword>
<feature type="domain" description="DUF3857" evidence="3">
    <location>
        <begin position="89"/>
        <end position="254"/>
    </location>
</feature>
<dbReference type="OrthoDB" id="8595007at2"/>
<keyword evidence="1" id="KW-0472">Membrane</keyword>
<evidence type="ECO:0000313" key="4">
    <source>
        <dbReference type="EMBL" id="RXK54950.1"/>
    </source>
</evidence>
<proteinExistence type="predicted"/>
<dbReference type="EMBL" id="SDHX01000001">
    <property type="protein sequence ID" value="RXK54950.1"/>
    <property type="molecule type" value="Genomic_DNA"/>
</dbReference>
<evidence type="ECO:0000259" key="2">
    <source>
        <dbReference type="Pfam" id="PF01841"/>
    </source>
</evidence>
<feature type="transmembrane region" description="Helical" evidence="1">
    <location>
        <begin position="789"/>
        <end position="816"/>
    </location>
</feature>
<dbReference type="AlphaFoldDB" id="A0A4Q1C7Z2"/>
<accession>A0A4Q1C7Z2</accession>
<dbReference type="Proteomes" id="UP000290218">
    <property type="component" value="Unassembled WGS sequence"/>
</dbReference>
<feature type="domain" description="Transglutaminase-like" evidence="2">
    <location>
        <begin position="303"/>
        <end position="376"/>
    </location>
</feature>
<dbReference type="Pfam" id="PF01841">
    <property type="entry name" value="Transglut_core"/>
    <property type="match status" value="1"/>
</dbReference>
<keyword evidence="1" id="KW-0812">Transmembrane</keyword>
<dbReference type="SUPFAM" id="SSF54001">
    <property type="entry name" value="Cysteine proteinases"/>
    <property type="match status" value="1"/>
</dbReference>
<organism evidence="4 5">
    <name type="scientific">Oleiharenicola lentus</name>
    <dbReference type="NCBI Taxonomy" id="2508720"/>
    <lineage>
        <taxon>Bacteria</taxon>
        <taxon>Pseudomonadati</taxon>
        <taxon>Verrucomicrobiota</taxon>
        <taxon>Opitutia</taxon>
        <taxon>Opitutales</taxon>
        <taxon>Opitutaceae</taxon>
        <taxon>Oleiharenicola</taxon>
    </lineage>
</organism>
<feature type="transmembrane region" description="Helical" evidence="1">
    <location>
        <begin position="859"/>
        <end position="876"/>
    </location>
</feature>
<dbReference type="Gene3D" id="3.10.620.30">
    <property type="match status" value="1"/>
</dbReference>
<dbReference type="Gene3D" id="2.60.40.3140">
    <property type="match status" value="1"/>
</dbReference>
<feature type="transmembrane region" description="Helical" evidence="1">
    <location>
        <begin position="828"/>
        <end position="847"/>
    </location>
</feature>
<comment type="caution">
    <text evidence="4">The sequence shown here is derived from an EMBL/GenBank/DDBJ whole genome shotgun (WGS) entry which is preliminary data.</text>
</comment>
<evidence type="ECO:0000313" key="5">
    <source>
        <dbReference type="Proteomes" id="UP000290218"/>
    </source>
</evidence>
<evidence type="ECO:0000259" key="3">
    <source>
        <dbReference type="Pfam" id="PF12969"/>
    </source>
</evidence>
<dbReference type="Pfam" id="PF10754">
    <property type="entry name" value="DUF2569"/>
    <property type="match status" value="1"/>
</dbReference>
<keyword evidence="5" id="KW-1185">Reference proteome</keyword>
<reference evidence="4 5" key="1">
    <citation type="submission" date="2019-01" db="EMBL/GenBank/DDBJ databases">
        <title>Lacunisphaera sp. strain TWA-58.</title>
        <authorList>
            <person name="Chen W.-M."/>
        </authorList>
    </citation>
    <scope>NUCLEOTIDE SEQUENCE [LARGE SCALE GENOMIC DNA]</scope>
    <source>
        <strain evidence="4 5">TWA-58</strain>
    </source>
</reference>
<gene>
    <name evidence="4" type="ORF">ESB00_03365</name>
</gene>
<sequence>MRRTSSCPRPVTITSRPVNHRPWFMGLLLFGLLLRPILASVPPAADGQSLIGPAPDWVTPTPCVTPAAPQPNPTGQDFLLLDQQVRLATGEAYTHQVYQIVSDSGRQNGGQISISFDPSYQELFLHHLRLVRGTEVLERLDPAKIQLIQQERDLDRQLYNGQRTALVILEDVRIGDCIDLAFTLRGRNPVFEGKFVDATFLEWAVPVRDLRYRMLTAPDRKIATKVVGTAKLTPQLREREGEQDVLWRRSDLPIIEGEERVPGAHTVFSFLDVSEFSSWQEVVRWAEPLYQLPATPDPQVAELTGKIRTKTASPEAQALAALDFVQQEIRYLGIQMGPGSHRPSEPGEVLRRRFGDCKDKSRLLVALLRGLGLEAAPALVHSYAREGLHSRLTTPYAFDHVIVSLDLGGHRYLLDPTLSYQRGEGLALRHLDRYGPYLRIAPADNYRLENPSPAAGDILDTEITSVFHVTDLGKPATLAIKTTYAGRAAENMRAYFANRTLDQISREYLNYFTPYYPGIRQTKPVEHRDSPVDNRYFVTEEYAVEQLFRAEAGDLLRAELQPTSMWDHTRMPNLAQRRLPLALSHPTRARERLTIHLPEEWKIDPQKDRVTDAAFELSHEVSQPDVRTVQLDYTWESKAHEVAPARMSEFARNTESARRNLGYQLTWNQNPAVAQPAGFHPNWSQIGLALGTVLAGLYASWRLVRKRNPTPAEPPPLSTESGPVDPYSYKARAAQETAGLGGWLLLVGFGLFIRPVWQIIALYEGRTGYFDAAVWERLTSPSSDAYNRYYGLLAPLELIVFLLLFIYSLLLLVLFFRRSYLFPRTIQIFFILQIAATLFTIANVRILNFEAVGYEHYQTLFQCCVAAAIWIPYFQVSRRVKLTFTR</sequence>
<dbReference type="Pfam" id="PF12969">
    <property type="entry name" value="DUF3857"/>
    <property type="match status" value="1"/>
</dbReference>
<evidence type="ECO:0000256" key="1">
    <source>
        <dbReference type="SAM" id="Phobius"/>
    </source>
</evidence>
<dbReference type="InterPro" id="IPR024618">
    <property type="entry name" value="DUF3857"/>
</dbReference>
<dbReference type="InterPro" id="IPR019690">
    <property type="entry name" value="DUF2569"/>
</dbReference>
<protein>
    <submittedName>
        <fullName evidence="4">DUF3857 domain-containing protein</fullName>
    </submittedName>
</protein>
<feature type="transmembrane region" description="Helical" evidence="1">
    <location>
        <begin position="740"/>
        <end position="760"/>
    </location>
</feature>
<name>A0A4Q1C7Z2_9BACT</name>
<feature type="transmembrane region" description="Helical" evidence="1">
    <location>
        <begin position="683"/>
        <end position="701"/>
    </location>
</feature>